<evidence type="ECO:0000313" key="3">
    <source>
        <dbReference type="EMBL" id="KAK4202715.1"/>
    </source>
</evidence>
<feature type="transmembrane region" description="Helical" evidence="2">
    <location>
        <begin position="119"/>
        <end position="148"/>
    </location>
</feature>
<keyword evidence="2" id="KW-0812">Transmembrane</keyword>
<comment type="caution">
    <text evidence="3">The sequence shown here is derived from an EMBL/GenBank/DDBJ whole genome shotgun (WGS) entry which is preliminary data.</text>
</comment>
<dbReference type="EMBL" id="MU863895">
    <property type="protein sequence ID" value="KAK4202715.1"/>
    <property type="molecule type" value="Genomic_DNA"/>
</dbReference>
<proteinExistence type="predicted"/>
<evidence type="ECO:0000256" key="1">
    <source>
        <dbReference type="SAM" id="MobiDB-lite"/>
    </source>
</evidence>
<name>A0AAN6XNZ9_9PEZI</name>
<feature type="non-terminal residue" evidence="3">
    <location>
        <position position="1"/>
    </location>
</feature>
<accession>A0AAN6XNZ9</accession>
<dbReference type="AlphaFoldDB" id="A0AAN6XNZ9"/>
<keyword evidence="2" id="KW-1133">Transmembrane helix</keyword>
<evidence type="ECO:0000256" key="2">
    <source>
        <dbReference type="SAM" id="Phobius"/>
    </source>
</evidence>
<keyword evidence="4" id="KW-1185">Reference proteome</keyword>
<protein>
    <submittedName>
        <fullName evidence="3">Uncharacterized protein</fullName>
    </submittedName>
</protein>
<reference evidence="3" key="2">
    <citation type="submission" date="2023-05" db="EMBL/GenBank/DDBJ databases">
        <authorList>
            <consortium name="Lawrence Berkeley National Laboratory"/>
            <person name="Steindorff A."/>
            <person name="Hensen N."/>
            <person name="Bonometti L."/>
            <person name="Westerberg I."/>
            <person name="Brannstrom I.O."/>
            <person name="Guillou S."/>
            <person name="Cros-Aarteil S."/>
            <person name="Calhoun S."/>
            <person name="Haridas S."/>
            <person name="Kuo A."/>
            <person name="Mondo S."/>
            <person name="Pangilinan J."/>
            <person name="Riley R."/>
            <person name="Labutti K."/>
            <person name="Andreopoulos B."/>
            <person name="Lipzen A."/>
            <person name="Chen C."/>
            <person name="Yanf M."/>
            <person name="Daum C."/>
            <person name="Ng V."/>
            <person name="Clum A."/>
            <person name="Ohm R."/>
            <person name="Martin F."/>
            <person name="Silar P."/>
            <person name="Natvig D."/>
            <person name="Lalanne C."/>
            <person name="Gautier V."/>
            <person name="Ament-Velasquez S.L."/>
            <person name="Kruys A."/>
            <person name="Hutchinson M.I."/>
            <person name="Powell A.J."/>
            <person name="Barry K."/>
            <person name="Miller A.N."/>
            <person name="Grigoriev I.V."/>
            <person name="Debuchy R."/>
            <person name="Gladieux P."/>
            <person name="Thoren M.H."/>
            <person name="Johannesson H."/>
        </authorList>
    </citation>
    <scope>NUCLEOTIDE SEQUENCE</scope>
    <source>
        <strain evidence="3">CBS 315.58</strain>
    </source>
</reference>
<feature type="region of interest" description="Disordered" evidence="1">
    <location>
        <begin position="1"/>
        <end position="41"/>
    </location>
</feature>
<evidence type="ECO:0000313" key="4">
    <source>
        <dbReference type="Proteomes" id="UP001303160"/>
    </source>
</evidence>
<feature type="compositionally biased region" description="Polar residues" evidence="1">
    <location>
        <begin position="13"/>
        <end position="41"/>
    </location>
</feature>
<gene>
    <name evidence="3" type="ORF">QBC40DRAFT_321085</name>
</gene>
<keyword evidence="2" id="KW-0472">Membrane</keyword>
<organism evidence="3 4">
    <name type="scientific">Triangularia verruculosa</name>
    <dbReference type="NCBI Taxonomy" id="2587418"/>
    <lineage>
        <taxon>Eukaryota</taxon>
        <taxon>Fungi</taxon>
        <taxon>Dikarya</taxon>
        <taxon>Ascomycota</taxon>
        <taxon>Pezizomycotina</taxon>
        <taxon>Sordariomycetes</taxon>
        <taxon>Sordariomycetidae</taxon>
        <taxon>Sordariales</taxon>
        <taxon>Podosporaceae</taxon>
        <taxon>Triangularia</taxon>
    </lineage>
</organism>
<sequence>PRQRDSILCPPKTTINQPLTPNSKTPTDKTSVGSETSQLQGTMTQRRITVCCISARGDPVKVLTNASRSSTRPNSISLMAVCCWARTSLLLLLLLLLLSSVGVKTLYCKSSSFFPSNSISLSLASICSLANASISSFLAAILASLLVASSENSSQ</sequence>
<dbReference type="Proteomes" id="UP001303160">
    <property type="component" value="Unassembled WGS sequence"/>
</dbReference>
<reference evidence="3" key="1">
    <citation type="journal article" date="2023" name="Mol. Phylogenet. Evol.">
        <title>Genome-scale phylogeny and comparative genomics of the fungal order Sordariales.</title>
        <authorList>
            <person name="Hensen N."/>
            <person name="Bonometti L."/>
            <person name="Westerberg I."/>
            <person name="Brannstrom I.O."/>
            <person name="Guillou S."/>
            <person name="Cros-Aarteil S."/>
            <person name="Calhoun S."/>
            <person name="Haridas S."/>
            <person name="Kuo A."/>
            <person name="Mondo S."/>
            <person name="Pangilinan J."/>
            <person name="Riley R."/>
            <person name="LaButti K."/>
            <person name="Andreopoulos B."/>
            <person name="Lipzen A."/>
            <person name="Chen C."/>
            <person name="Yan M."/>
            <person name="Daum C."/>
            <person name="Ng V."/>
            <person name="Clum A."/>
            <person name="Steindorff A."/>
            <person name="Ohm R.A."/>
            <person name="Martin F."/>
            <person name="Silar P."/>
            <person name="Natvig D.O."/>
            <person name="Lalanne C."/>
            <person name="Gautier V."/>
            <person name="Ament-Velasquez S.L."/>
            <person name="Kruys A."/>
            <person name="Hutchinson M.I."/>
            <person name="Powell A.J."/>
            <person name="Barry K."/>
            <person name="Miller A.N."/>
            <person name="Grigoriev I.V."/>
            <person name="Debuchy R."/>
            <person name="Gladieux P."/>
            <person name="Hiltunen Thoren M."/>
            <person name="Johannesson H."/>
        </authorList>
    </citation>
    <scope>NUCLEOTIDE SEQUENCE</scope>
    <source>
        <strain evidence="3">CBS 315.58</strain>
    </source>
</reference>